<dbReference type="InterPro" id="IPR015943">
    <property type="entry name" value="WD40/YVTN_repeat-like_dom_sf"/>
</dbReference>
<comment type="caution">
    <text evidence="4">The sequence shown here is derived from an EMBL/GenBank/DDBJ whole genome shotgun (WGS) entry which is preliminary data.</text>
</comment>
<dbReference type="SMART" id="SM00320">
    <property type="entry name" value="WD40"/>
    <property type="match status" value="6"/>
</dbReference>
<dbReference type="InterPro" id="IPR011044">
    <property type="entry name" value="Quino_amine_DH_bsu"/>
</dbReference>
<organism evidence="4 5">
    <name type="scientific">Pseudonocardia charpentierae</name>
    <dbReference type="NCBI Taxonomy" id="3075545"/>
    <lineage>
        <taxon>Bacteria</taxon>
        <taxon>Bacillati</taxon>
        <taxon>Actinomycetota</taxon>
        <taxon>Actinomycetes</taxon>
        <taxon>Pseudonocardiales</taxon>
        <taxon>Pseudonocardiaceae</taxon>
        <taxon>Pseudonocardia</taxon>
    </lineage>
</organism>
<protein>
    <recommendedName>
        <fullName evidence="6">WD40 repeat</fullName>
    </recommendedName>
</protein>
<evidence type="ECO:0008006" key="6">
    <source>
        <dbReference type="Google" id="ProtNLM"/>
    </source>
</evidence>
<gene>
    <name evidence="4" type="ORF">RM445_28100</name>
</gene>
<dbReference type="Proteomes" id="UP001183202">
    <property type="component" value="Unassembled WGS sequence"/>
</dbReference>
<keyword evidence="2" id="KW-0677">Repeat</keyword>
<evidence type="ECO:0000256" key="3">
    <source>
        <dbReference type="PROSITE-ProRule" id="PRU00221"/>
    </source>
</evidence>
<dbReference type="PANTHER" id="PTHR22847">
    <property type="entry name" value="WD40 REPEAT PROTEIN"/>
    <property type="match status" value="1"/>
</dbReference>
<dbReference type="Pfam" id="PF00400">
    <property type="entry name" value="WD40"/>
    <property type="match status" value="1"/>
</dbReference>
<keyword evidence="1 3" id="KW-0853">WD repeat</keyword>
<name>A0ABU2NHF2_9PSEU</name>
<dbReference type="PROSITE" id="PS00678">
    <property type="entry name" value="WD_REPEATS_1"/>
    <property type="match status" value="1"/>
</dbReference>
<reference evidence="5" key="1">
    <citation type="submission" date="2023-07" db="EMBL/GenBank/DDBJ databases">
        <title>30 novel species of actinomycetes from the DSMZ collection.</title>
        <authorList>
            <person name="Nouioui I."/>
        </authorList>
    </citation>
    <scope>NUCLEOTIDE SEQUENCE [LARGE SCALE GENOMIC DNA]</scope>
    <source>
        <strain evidence="5">DSM 45834</strain>
    </source>
</reference>
<dbReference type="EMBL" id="JAVREJ010000030">
    <property type="protein sequence ID" value="MDT0353376.1"/>
    <property type="molecule type" value="Genomic_DNA"/>
</dbReference>
<sequence length="776" mass="82921">MDDDVAATERGIAERLLGLMAVRGNQATVPPAYIRRHIVEHAAAGGDLDGRFVTPELLPFLDPQRLRAVLDDLDTADPATRENLRIWRRASHAWVWDDPLSNASSLAFWMRAYGRDPLRSAFWTVRWVNAFTGIGETVGRHPGAGCAAIVRRPSAGLVALSGGHDPELRLWDLRTFDPFARVRTRHRSISLLATVAHPDGAVIAVTGEKFEQHVYLWDVWSGAKIWGPVVHERGVRDLAACRMSSGDTLVAVLGLDGTVYGWSVRQRSLIARRLDDTGRPPTALTAVMLPSGEVALALGHYDGRLTLWSPAAGGRDIDSIASGVEREVEAVTAVVSTAGRPVVLSGGSNPGQHPGQSVRVWHVGSGQEVDQGIGENCASMKSIAAITLGDGRSIAASGGSDTWLWIWDAGSGTVAAAFNGHENWITAVDLVEEAGRPVVVTAAQDDTIRLWDLAEAEIVADQNRQHSDFFEAVAVDFLPSGDGVVVTGSRQAELAVWSLDSGERRAEFDDMVGPFNKPTGVAILRTSNDTIAVMSAYDRDKTVCVWSLVENRLLHSVAAGASAPVFACTATGDGRILAVVPTDERTVALWDLSGGARIGPSYKGHSAYVFQHAALLQLPDGSFVAATADMNREVHFWNPATAEPIDIVQFRALSGFTAFVAPDGTATAVAVDHDGEVVVRDIRAGRELRRFGTGLRGTHQVAVTTVTGGGTVLAVACDASVRLCSLDRGHAFGHPIHVTSRVASLALVERDRVLSVLMVGTDMVARVDAETSALAQ</sequence>
<keyword evidence="5" id="KW-1185">Reference proteome</keyword>
<evidence type="ECO:0000256" key="2">
    <source>
        <dbReference type="ARBA" id="ARBA00022737"/>
    </source>
</evidence>
<evidence type="ECO:0000313" key="4">
    <source>
        <dbReference type="EMBL" id="MDT0353376.1"/>
    </source>
</evidence>
<dbReference type="RefSeq" id="WP_311559889.1">
    <property type="nucleotide sequence ID" value="NZ_JAVREJ010000030.1"/>
</dbReference>
<evidence type="ECO:0000256" key="1">
    <source>
        <dbReference type="ARBA" id="ARBA00022574"/>
    </source>
</evidence>
<accession>A0ABU2NHF2</accession>
<evidence type="ECO:0000313" key="5">
    <source>
        <dbReference type="Proteomes" id="UP001183202"/>
    </source>
</evidence>
<dbReference type="PROSITE" id="PS50082">
    <property type="entry name" value="WD_REPEATS_2"/>
    <property type="match status" value="1"/>
</dbReference>
<feature type="repeat" description="WD" evidence="3">
    <location>
        <begin position="418"/>
        <end position="461"/>
    </location>
</feature>
<dbReference type="InterPro" id="IPR036322">
    <property type="entry name" value="WD40_repeat_dom_sf"/>
</dbReference>
<dbReference type="SUPFAM" id="SSF50969">
    <property type="entry name" value="YVTN repeat-like/Quinoprotein amine dehydrogenase"/>
    <property type="match status" value="1"/>
</dbReference>
<dbReference type="SUPFAM" id="SSF50978">
    <property type="entry name" value="WD40 repeat-like"/>
    <property type="match status" value="2"/>
</dbReference>
<dbReference type="InterPro" id="IPR019775">
    <property type="entry name" value="WD40_repeat_CS"/>
</dbReference>
<dbReference type="Gene3D" id="2.130.10.10">
    <property type="entry name" value="YVTN repeat-like/Quinoprotein amine dehydrogenase"/>
    <property type="match status" value="3"/>
</dbReference>
<dbReference type="PANTHER" id="PTHR22847:SF637">
    <property type="entry name" value="WD REPEAT DOMAIN 5B"/>
    <property type="match status" value="1"/>
</dbReference>
<dbReference type="PROSITE" id="PS50294">
    <property type="entry name" value="WD_REPEATS_REGION"/>
    <property type="match status" value="1"/>
</dbReference>
<dbReference type="InterPro" id="IPR001680">
    <property type="entry name" value="WD40_rpt"/>
</dbReference>
<proteinExistence type="predicted"/>